<dbReference type="AlphaFoldDB" id="A0A150T964"/>
<organism evidence="3 4">
    <name type="scientific">Sorangium cellulosum</name>
    <name type="common">Polyangium cellulosum</name>
    <dbReference type="NCBI Taxonomy" id="56"/>
    <lineage>
        <taxon>Bacteria</taxon>
        <taxon>Pseudomonadati</taxon>
        <taxon>Myxococcota</taxon>
        <taxon>Polyangia</taxon>
        <taxon>Polyangiales</taxon>
        <taxon>Polyangiaceae</taxon>
        <taxon>Sorangium</taxon>
    </lineage>
</organism>
<evidence type="ECO:0000256" key="1">
    <source>
        <dbReference type="ARBA" id="ARBA00022723"/>
    </source>
</evidence>
<dbReference type="GO" id="GO:0008239">
    <property type="term" value="F:dipeptidyl-peptidase activity"/>
    <property type="evidence" value="ECO:0007669"/>
    <property type="project" value="TreeGrafter"/>
</dbReference>
<reference evidence="3 4" key="1">
    <citation type="submission" date="2014-02" db="EMBL/GenBank/DDBJ databases">
        <title>The small core and large imbalanced accessory genome model reveals a collaborative survival strategy of Sorangium cellulosum strains in nature.</title>
        <authorList>
            <person name="Han K."/>
            <person name="Peng R."/>
            <person name="Blom J."/>
            <person name="Li Y.-Z."/>
        </authorList>
    </citation>
    <scope>NUCLEOTIDE SEQUENCE [LARGE SCALE GENOMIC DNA]</scope>
    <source>
        <strain evidence="3 4">So0007-03</strain>
    </source>
</reference>
<keyword evidence="2" id="KW-0378">Hydrolase</keyword>
<protein>
    <recommendedName>
        <fullName evidence="5">Peptidase</fullName>
    </recommendedName>
</protein>
<dbReference type="GO" id="GO:0005737">
    <property type="term" value="C:cytoplasm"/>
    <property type="evidence" value="ECO:0007669"/>
    <property type="project" value="TreeGrafter"/>
</dbReference>
<dbReference type="Pfam" id="PF03571">
    <property type="entry name" value="Peptidase_M49"/>
    <property type="match status" value="1"/>
</dbReference>
<comment type="caution">
    <text evidence="3">The sequence shown here is derived from an EMBL/GenBank/DDBJ whole genome shotgun (WGS) entry which is preliminary data.</text>
</comment>
<evidence type="ECO:0000313" key="3">
    <source>
        <dbReference type="EMBL" id="KYG01201.1"/>
    </source>
</evidence>
<dbReference type="PANTHER" id="PTHR23422:SF11">
    <property type="entry name" value="DIPEPTIDYL PEPTIDASE 3"/>
    <property type="match status" value="1"/>
</dbReference>
<evidence type="ECO:0008006" key="5">
    <source>
        <dbReference type="Google" id="ProtNLM"/>
    </source>
</evidence>
<gene>
    <name evidence="3" type="ORF">BE21_56790</name>
</gene>
<dbReference type="GO" id="GO:0046872">
    <property type="term" value="F:metal ion binding"/>
    <property type="evidence" value="ECO:0007669"/>
    <property type="project" value="UniProtKB-KW"/>
</dbReference>
<evidence type="ECO:0000313" key="4">
    <source>
        <dbReference type="Proteomes" id="UP000075502"/>
    </source>
</evidence>
<sequence length="649" mass="69958">AASAAPASAPGSAVASAAPAPASNVQVLEEVAGVTAASYEPRGFDKLTASQRAVAYHLAQAALAGDPLFTMQTSRYGWPATQLVMQLLAQKSELDPALRGKLVTFRKMLFLHHGIHDARTGQKLVPPFSRQELEAAAKALKIAIPNDLLAGLFDPKVAPVVTNKTPGKGKDPLVESAANHYEGVSSKDLEKFKEKYELNGRIVKKAGRLGEEIYRAGGDGAQPGVGAAELGRVVKHLEDARALAPAAQQGALRHLIRYLKTGQPDEFTDHDIAWLKQVFPVDYILGFIETYTDVRARKGGFEGLVFIPDPDRDPPLQAVARNAQYFEQKLPWEAKWKRDAFQAPAAAAVIALAATGDGGPFTFGGVNLPNAQALREKYGSKNFVILSAMDTRVALTFDKTVDEFAPAEVRAEIHRCGNAMMLAAVSFHEVTGHGSGKVNPDLKGDPAELLAPYYAALEEGRASRVADWLTGDAKTVELGMLPDAGCARVFPAYTAMTQLTMLKSVPHGDVAEEDHLRAELIAFGWVKDKGAVAAETRDGKTFFVVKDPDAWRRASGELLAELHRIKATGDREALKALVEKYGTRINPAWRDEVLARLKALSLPRNIATIPPMIKPILDADGRVVDATAEQTTSLDAYIAALEKSWADAD</sequence>
<dbReference type="Proteomes" id="UP000075502">
    <property type="component" value="Unassembled WGS sequence"/>
</dbReference>
<name>A0A150T964_SORCE</name>
<evidence type="ECO:0000256" key="2">
    <source>
        <dbReference type="ARBA" id="ARBA00022801"/>
    </source>
</evidence>
<proteinExistence type="predicted"/>
<feature type="non-terminal residue" evidence="3">
    <location>
        <position position="1"/>
    </location>
</feature>
<dbReference type="Gene3D" id="3.30.540.30">
    <property type="match status" value="2"/>
</dbReference>
<dbReference type="PANTHER" id="PTHR23422">
    <property type="entry name" value="DIPEPTIDYL PEPTIDASE III-RELATED"/>
    <property type="match status" value="1"/>
</dbReference>
<dbReference type="EMBL" id="JEME01003320">
    <property type="protein sequence ID" value="KYG01201.1"/>
    <property type="molecule type" value="Genomic_DNA"/>
</dbReference>
<dbReference type="InterPro" id="IPR039461">
    <property type="entry name" value="Peptidase_M49"/>
</dbReference>
<keyword evidence="1" id="KW-0479">Metal-binding</keyword>
<accession>A0A150T964</accession>